<dbReference type="RefSeq" id="WP_023053878.1">
    <property type="nucleotide sequence ID" value="NZ_AWXA01000037.1"/>
</dbReference>
<dbReference type="Proteomes" id="UP000017090">
    <property type="component" value="Unassembled WGS sequence"/>
</dbReference>
<feature type="domain" description="4Fe-4S ferredoxin-type" evidence="9">
    <location>
        <begin position="156"/>
        <end position="188"/>
    </location>
</feature>
<protein>
    <submittedName>
        <fullName evidence="10">Epoxyqueuosine reductase</fullName>
        <ecNumber evidence="10">1.-.-.-</ecNumber>
    </submittedName>
</protein>
<accession>U7UIY4</accession>
<dbReference type="SUPFAM" id="SSF54862">
    <property type="entry name" value="4Fe-4S ferredoxins"/>
    <property type="match status" value="1"/>
</dbReference>
<dbReference type="GO" id="GO:0008616">
    <property type="term" value="P:tRNA queuosine(34) biosynthetic process"/>
    <property type="evidence" value="ECO:0007669"/>
    <property type="project" value="UniProtKB-KW"/>
</dbReference>
<evidence type="ECO:0000256" key="3">
    <source>
        <dbReference type="ARBA" id="ARBA00022694"/>
    </source>
</evidence>
<dbReference type="STRING" id="1111454.HMPREF1250_1355"/>
<evidence type="ECO:0000256" key="6">
    <source>
        <dbReference type="ARBA" id="ARBA00023002"/>
    </source>
</evidence>
<sequence>MDSRLIKALGRELGLDCIGIAAAELPAEVSTEPICPLAAGHGEDRWQPKRLLPACRAIIVVLFPYYHGQKAGKANLSLYCQSRDYHQIIRDYLTRFDAAIRRRFPDSRQVAVIDTTPLADRYLAQRAGLGFFGDNRCLIHETYGTYCFIGSLLTTLPLDADAPNQRECRHCGACAAACPGNCFTGTSYTYERCKSYLTQKKGDLSPAEIAIIQKTPLVFGCDECQRVCPHNRDVPVTPLPEFREQLLTHIDAAALESITNGQFRAAYGNRAFAWRGKKILLRNLAYLKENGETPPPFPAGPSG</sequence>
<proteinExistence type="predicted"/>
<keyword evidence="2" id="KW-0963">Cytoplasm</keyword>
<dbReference type="InterPro" id="IPR013542">
    <property type="entry name" value="QueG_DUF1730"/>
</dbReference>
<dbReference type="AlphaFoldDB" id="U7UIY4"/>
<keyword evidence="11" id="KW-1185">Reference proteome</keyword>
<evidence type="ECO:0000313" key="11">
    <source>
        <dbReference type="Proteomes" id="UP000017090"/>
    </source>
</evidence>
<dbReference type="eggNOG" id="COG1600">
    <property type="taxonomic scope" value="Bacteria"/>
</dbReference>
<dbReference type="PATRIC" id="fig|1111454.3.peg.1278"/>
<dbReference type="OrthoDB" id="9784571at2"/>
<evidence type="ECO:0000256" key="7">
    <source>
        <dbReference type="ARBA" id="ARBA00023004"/>
    </source>
</evidence>
<gene>
    <name evidence="10" type="primary">queG</name>
    <name evidence="10" type="ORF">HMPREF1250_1355</name>
</gene>
<dbReference type="GO" id="GO:0051539">
    <property type="term" value="F:4 iron, 4 sulfur cluster binding"/>
    <property type="evidence" value="ECO:0007669"/>
    <property type="project" value="UniProtKB-KW"/>
</dbReference>
<keyword evidence="4" id="KW-0479">Metal-binding</keyword>
<keyword evidence="7" id="KW-0408">Iron</keyword>
<dbReference type="Pfam" id="PF08331">
    <property type="entry name" value="QueG_DUF1730"/>
    <property type="match status" value="1"/>
</dbReference>
<keyword evidence="6 10" id="KW-0560">Oxidoreductase</keyword>
<dbReference type="GO" id="GO:0052693">
    <property type="term" value="F:epoxyqueuosine reductase activity"/>
    <property type="evidence" value="ECO:0007669"/>
    <property type="project" value="TreeGrafter"/>
</dbReference>
<dbReference type="NCBIfam" id="TIGR00276">
    <property type="entry name" value="tRNA epoxyqueuosine(34) reductase QueG"/>
    <property type="match status" value="1"/>
</dbReference>
<dbReference type="InterPro" id="IPR017896">
    <property type="entry name" value="4Fe4S_Fe-S-bd"/>
</dbReference>
<evidence type="ECO:0000256" key="8">
    <source>
        <dbReference type="ARBA" id="ARBA00023014"/>
    </source>
</evidence>
<keyword evidence="8" id="KW-0411">Iron-sulfur</keyword>
<dbReference type="PANTHER" id="PTHR30002">
    <property type="entry name" value="EPOXYQUEUOSINE REDUCTASE"/>
    <property type="match status" value="1"/>
</dbReference>
<evidence type="ECO:0000256" key="4">
    <source>
        <dbReference type="ARBA" id="ARBA00022723"/>
    </source>
</evidence>
<dbReference type="InterPro" id="IPR004453">
    <property type="entry name" value="QueG"/>
</dbReference>
<name>U7UIY4_9FIRM</name>
<evidence type="ECO:0000256" key="5">
    <source>
        <dbReference type="ARBA" id="ARBA00022785"/>
    </source>
</evidence>
<evidence type="ECO:0000259" key="9">
    <source>
        <dbReference type="PROSITE" id="PS51379"/>
    </source>
</evidence>
<dbReference type="EMBL" id="AWXA01000037">
    <property type="protein sequence ID" value="ERT59251.1"/>
    <property type="molecule type" value="Genomic_DNA"/>
</dbReference>
<evidence type="ECO:0000256" key="2">
    <source>
        <dbReference type="ARBA" id="ARBA00022490"/>
    </source>
</evidence>
<reference evidence="10 11" key="1">
    <citation type="submission" date="2013-09" db="EMBL/GenBank/DDBJ databases">
        <authorList>
            <person name="Durkin A.S."/>
            <person name="Haft D.R."/>
            <person name="McCorrison J."/>
            <person name="Torralba M."/>
            <person name="Gillis M."/>
            <person name="Haft D.H."/>
            <person name="Methe B."/>
            <person name="Sutton G."/>
            <person name="Nelson K.E."/>
        </authorList>
    </citation>
    <scope>NUCLEOTIDE SEQUENCE [LARGE SCALE GENOMIC DNA]</scope>
    <source>
        <strain evidence="10 11">BV3C16-1</strain>
    </source>
</reference>
<dbReference type="InterPro" id="IPR017900">
    <property type="entry name" value="4Fe4S_Fe_S_CS"/>
</dbReference>
<organism evidence="10 11">
    <name type="scientific">Megasphaera vaginalis</name>
    <name type="common">ex Srinivasan et al. 2021</name>
    <dbReference type="NCBI Taxonomy" id="1111454"/>
    <lineage>
        <taxon>Bacteria</taxon>
        <taxon>Bacillati</taxon>
        <taxon>Bacillota</taxon>
        <taxon>Negativicutes</taxon>
        <taxon>Veillonellales</taxon>
        <taxon>Veillonellaceae</taxon>
        <taxon>Megasphaera</taxon>
    </lineage>
</organism>
<dbReference type="EC" id="1.-.-.-" evidence="10"/>
<evidence type="ECO:0000256" key="1">
    <source>
        <dbReference type="ARBA" id="ARBA00022485"/>
    </source>
</evidence>
<evidence type="ECO:0000313" key="10">
    <source>
        <dbReference type="EMBL" id="ERT59251.1"/>
    </source>
</evidence>
<keyword evidence="1" id="KW-0004">4Fe-4S</keyword>
<dbReference type="PROSITE" id="PS51379">
    <property type="entry name" value="4FE4S_FER_2"/>
    <property type="match status" value="1"/>
</dbReference>
<dbReference type="GO" id="GO:0046872">
    <property type="term" value="F:metal ion binding"/>
    <property type="evidence" value="ECO:0007669"/>
    <property type="project" value="UniProtKB-KW"/>
</dbReference>
<keyword evidence="5" id="KW-0671">Queuosine biosynthesis</keyword>
<keyword evidence="3" id="KW-0819">tRNA processing</keyword>
<comment type="caution">
    <text evidence="10">The sequence shown here is derived from an EMBL/GenBank/DDBJ whole genome shotgun (WGS) entry which is preliminary data.</text>
</comment>
<dbReference type="PANTHER" id="PTHR30002:SF4">
    <property type="entry name" value="EPOXYQUEUOSINE REDUCTASE"/>
    <property type="match status" value="1"/>
</dbReference>
<dbReference type="PROSITE" id="PS00198">
    <property type="entry name" value="4FE4S_FER_1"/>
    <property type="match status" value="1"/>
</dbReference>
<dbReference type="Pfam" id="PF13484">
    <property type="entry name" value="Fer4_16"/>
    <property type="match status" value="1"/>
</dbReference>